<gene>
    <name evidence="1" type="ORF">lam_679</name>
</gene>
<proteinExistence type="predicted"/>
<accession>U6B539</accession>
<dbReference type="HOGENOM" id="CLU_1567835_0_0_5"/>
<dbReference type="KEGG" id="lar:lam_679"/>
<protein>
    <submittedName>
        <fullName evidence="1">Uncharacterized protein</fullName>
    </submittedName>
</protein>
<name>U6B539_9HYPH</name>
<dbReference type="Proteomes" id="UP000017862">
    <property type="component" value="Chromosome"/>
</dbReference>
<evidence type="ECO:0000313" key="1">
    <source>
        <dbReference type="EMBL" id="AHA28025.1"/>
    </source>
</evidence>
<dbReference type="EMBL" id="CP006604">
    <property type="protein sequence ID" value="AHA28025.1"/>
    <property type="molecule type" value="Genomic_DNA"/>
</dbReference>
<dbReference type="AlphaFoldDB" id="U6B539"/>
<dbReference type="STRING" id="1261131.lam_679"/>
<organism evidence="1 2">
    <name type="scientific">Candidatus Liberibacter americanus str. Sao Paulo</name>
    <dbReference type="NCBI Taxonomy" id="1261131"/>
    <lineage>
        <taxon>Bacteria</taxon>
        <taxon>Pseudomonadati</taxon>
        <taxon>Pseudomonadota</taxon>
        <taxon>Alphaproteobacteria</taxon>
        <taxon>Hyphomicrobiales</taxon>
        <taxon>Rhizobiaceae</taxon>
        <taxon>Liberibacter</taxon>
    </lineage>
</organism>
<evidence type="ECO:0000313" key="2">
    <source>
        <dbReference type="Proteomes" id="UP000017862"/>
    </source>
</evidence>
<dbReference type="PATRIC" id="fig|1261131.3.peg.649"/>
<keyword evidence="2" id="KW-1185">Reference proteome</keyword>
<sequence>MIDKMSKIIKENPKEAAKIGIGVASTAASFFSTSKEGESKRESDEYRVSLAEENAKRADMLYLHREEQARKEGILDAGAFHMGAALSGLSGASLSMWVGQRYLDSYRNVINARTSREQTVSRFMKEANWHRENKQATEHSTEWSKAATLLTGLSSMVAPAYELYNVWSKK</sequence>
<dbReference type="RefSeq" id="WP_007557561.1">
    <property type="nucleotide sequence ID" value="NC_022793.1"/>
</dbReference>
<reference evidence="1 2" key="1">
    <citation type="journal article" date="2014" name="Mol. Plant Microbe Interact.">
        <title>The complete genome sequence of Candidatus Liberibacter americanus, associated with citrus Huanglongbing.</title>
        <authorList>
            <person name="Wulff N.A."/>
            <person name="Zhang S."/>
            <person name="Setubal J.C."/>
            <person name="Almeida N.F."/>
            <person name="Martins E.C."/>
            <person name="Harakava R."/>
            <person name="Kumar D."/>
            <person name="Rangel L.T."/>
            <person name="Foissac X."/>
            <person name="Bove J."/>
            <person name="Gabriel D.W."/>
        </authorList>
    </citation>
    <scope>NUCLEOTIDE SEQUENCE [LARGE SCALE GENOMIC DNA]</scope>
    <source>
        <strain evidence="1 2">Sao Paulo</strain>
    </source>
</reference>